<dbReference type="Gene3D" id="2.60.40.10">
    <property type="entry name" value="Immunoglobulins"/>
    <property type="match status" value="1"/>
</dbReference>
<protein>
    <recommendedName>
        <fullName evidence="1">Carbohydrate binding module family 25 domain-containing protein</fullName>
    </recommendedName>
</protein>
<name>A0A845L1W0_9FIRM</name>
<dbReference type="OrthoDB" id="1683298at2"/>
<dbReference type="Proteomes" id="UP000463470">
    <property type="component" value="Unassembled WGS sequence"/>
</dbReference>
<dbReference type="SMART" id="SM01066">
    <property type="entry name" value="CBM_25"/>
    <property type="match status" value="1"/>
</dbReference>
<dbReference type="EMBL" id="WXEY01000010">
    <property type="protein sequence ID" value="MZP30213.1"/>
    <property type="molecule type" value="Genomic_DNA"/>
</dbReference>
<proteinExistence type="predicted"/>
<evidence type="ECO:0000313" key="2">
    <source>
        <dbReference type="EMBL" id="MZP30213.1"/>
    </source>
</evidence>
<dbReference type="Pfam" id="PF16760">
    <property type="entry name" value="CBM53"/>
    <property type="match status" value="1"/>
</dbReference>
<evidence type="ECO:0000259" key="1">
    <source>
        <dbReference type="SMART" id="SM01066"/>
    </source>
</evidence>
<organism evidence="2 3">
    <name type="scientific">Heliomicrobium undosum</name>
    <dbReference type="NCBI Taxonomy" id="121734"/>
    <lineage>
        <taxon>Bacteria</taxon>
        <taxon>Bacillati</taxon>
        <taxon>Bacillota</taxon>
        <taxon>Clostridia</taxon>
        <taxon>Eubacteriales</taxon>
        <taxon>Heliobacteriaceae</taxon>
        <taxon>Heliomicrobium</taxon>
    </lineage>
</organism>
<dbReference type="RefSeq" id="WP_161258736.1">
    <property type="nucleotide sequence ID" value="NZ_WXEY01000010.1"/>
</dbReference>
<sequence length="119" mass="13483">MMGQQQAYGQGCQTTGTTGMANQPVKIRPLLGDGRDVTIVYDGILSKSGAQQVYLHAGYGNDWKNPYDHRMERTCHGWQCTVNMEQDELRFCFKDSANNWDNNNGSNWTYHSRGINPPH</sequence>
<comment type="caution">
    <text evidence="2">The sequence shown here is derived from an EMBL/GenBank/DDBJ whole genome shotgun (WGS) entry which is preliminary data.</text>
</comment>
<dbReference type="InterPro" id="IPR005085">
    <property type="entry name" value="CBM25"/>
</dbReference>
<feature type="domain" description="Carbohydrate binding module family 25" evidence="1">
    <location>
        <begin position="34"/>
        <end position="113"/>
    </location>
</feature>
<dbReference type="GO" id="GO:2001070">
    <property type="term" value="F:starch binding"/>
    <property type="evidence" value="ECO:0007669"/>
    <property type="project" value="InterPro"/>
</dbReference>
<evidence type="ECO:0000313" key="3">
    <source>
        <dbReference type="Proteomes" id="UP000463470"/>
    </source>
</evidence>
<reference evidence="2 3" key="1">
    <citation type="submission" date="2020-01" db="EMBL/GenBank/DDBJ databases">
        <title>Whole-genome sequence of Heliobacterium undosum DSM 13378.</title>
        <authorList>
            <person name="Kyndt J.A."/>
            <person name="Meyer T.E."/>
        </authorList>
    </citation>
    <scope>NUCLEOTIDE SEQUENCE [LARGE SCALE GENOMIC DNA]</scope>
    <source>
        <strain evidence="2 3">DSM 13378</strain>
    </source>
</reference>
<dbReference type="InterPro" id="IPR013783">
    <property type="entry name" value="Ig-like_fold"/>
</dbReference>
<accession>A0A845L1W0</accession>
<dbReference type="AlphaFoldDB" id="A0A845L1W0"/>
<gene>
    <name evidence="2" type="ORF">GTO91_10880</name>
</gene>
<keyword evidence="3" id="KW-1185">Reference proteome</keyword>